<dbReference type="RefSeq" id="WP_344323604.1">
    <property type="nucleotide sequence ID" value="NZ_BAAAPY010000001.1"/>
</dbReference>
<comment type="caution">
    <text evidence="1">The sequence shown here is derived from an EMBL/GenBank/DDBJ whole genome shotgun (WGS) entry which is preliminary data.</text>
</comment>
<accession>A0ABN2VS12</accession>
<gene>
    <name evidence="1" type="ORF">GCM10009821_03670</name>
</gene>
<keyword evidence="2" id="KW-1185">Reference proteome</keyword>
<reference evidence="1 2" key="1">
    <citation type="journal article" date="2019" name="Int. J. Syst. Evol. Microbiol.">
        <title>The Global Catalogue of Microorganisms (GCM) 10K type strain sequencing project: providing services to taxonomists for standard genome sequencing and annotation.</title>
        <authorList>
            <consortium name="The Broad Institute Genomics Platform"/>
            <consortium name="The Broad Institute Genome Sequencing Center for Infectious Disease"/>
            <person name="Wu L."/>
            <person name="Ma J."/>
        </authorList>
    </citation>
    <scope>NUCLEOTIDE SEQUENCE [LARGE SCALE GENOMIC DNA]</scope>
    <source>
        <strain evidence="1 2">JCM 15749</strain>
    </source>
</reference>
<dbReference type="InterPro" id="IPR010451">
    <property type="entry name" value="Acetoacetate_decarboxylase"/>
</dbReference>
<evidence type="ECO:0000313" key="2">
    <source>
        <dbReference type="Proteomes" id="UP001501480"/>
    </source>
</evidence>
<dbReference type="InterPro" id="IPR023375">
    <property type="entry name" value="ADC_dom_sf"/>
</dbReference>
<proteinExistence type="predicted"/>
<dbReference type="EMBL" id="BAAAPY010000001">
    <property type="protein sequence ID" value="GAA2070071.1"/>
    <property type="molecule type" value="Genomic_DNA"/>
</dbReference>
<name>A0ABN2VS12_9ACTN</name>
<sequence length="200" mass="21918">MDVSYPDQPWDLHGDASAGVFLVPLRDLPSAPPPGFRPVTVLGRAVVTTAFFRYREPSPLTYGEIMATVLVRRGLRLRVNIVQIWVDSPASLAGGRELWAIPKDLAEFRGDPTTSMEAIGIGSLEVGRTVSVPGWVPTGFRTAQARGARAVVTPVSGRVRVGLGRGRWRFEGPLSWLSGRRSLLTMAVHRFRLRFGQESA</sequence>
<organism evidence="1 2">
    <name type="scientific">Aeromicrobium halocynthiae</name>
    <dbReference type="NCBI Taxonomy" id="560557"/>
    <lineage>
        <taxon>Bacteria</taxon>
        <taxon>Bacillati</taxon>
        <taxon>Actinomycetota</taxon>
        <taxon>Actinomycetes</taxon>
        <taxon>Propionibacteriales</taxon>
        <taxon>Nocardioidaceae</taxon>
        <taxon>Aeromicrobium</taxon>
    </lineage>
</organism>
<dbReference type="Proteomes" id="UP001501480">
    <property type="component" value="Unassembled WGS sequence"/>
</dbReference>
<evidence type="ECO:0000313" key="1">
    <source>
        <dbReference type="EMBL" id="GAA2070071.1"/>
    </source>
</evidence>
<dbReference type="Pfam" id="PF06314">
    <property type="entry name" value="ADC"/>
    <property type="match status" value="1"/>
</dbReference>
<dbReference type="Gene3D" id="2.40.400.10">
    <property type="entry name" value="Acetoacetate decarboxylase-like"/>
    <property type="match status" value="1"/>
</dbReference>
<dbReference type="SUPFAM" id="SSF160104">
    <property type="entry name" value="Acetoacetate decarboxylase-like"/>
    <property type="match status" value="1"/>
</dbReference>
<protein>
    <submittedName>
        <fullName evidence="1">Acetoacetate decarboxylase family protein</fullName>
    </submittedName>
</protein>